<dbReference type="InterPro" id="IPR000150">
    <property type="entry name" value="Cof"/>
</dbReference>
<dbReference type="EMBL" id="AYYR01000129">
    <property type="protein sequence ID" value="KRM73336.1"/>
    <property type="molecule type" value="Genomic_DNA"/>
</dbReference>
<dbReference type="AlphaFoldDB" id="A0A0R2B1I0"/>
<dbReference type="Gene3D" id="3.40.50.1000">
    <property type="entry name" value="HAD superfamily/HAD-like"/>
    <property type="match status" value="1"/>
</dbReference>
<dbReference type="NCBIfam" id="TIGR00099">
    <property type="entry name" value="Cof-subfamily"/>
    <property type="match status" value="1"/>
</dbReference>
<sequence>MSIKLIAIDIDGTLLNADHVLTQHTVDTIRTATIKDIQVVLCSGRPYSGVASYLDRLGLNQSAHHYVITLNGAVVQTTSQKLLVSQALNSADYQKFAKMAQEKGIHFHAETEDAIYTPDVPVGRYTTLDATLTGLPVMHQPGQGVSAKTVIYKGMLADEPKYLTRFLADQQLVTTLQQKYYVVRSQPYFLEMMNAHANKGAALAFLGQQLGVTPDEMMAIGDQANDLTMMSFVDNGVAMGNAIPEVKQAVKFVTATNDEDGVAVAIEHYVL</sequence>
<dbReference type="SFLD" id="SFLDS00003">
    <property type="entry name" value="Haloacid_Dehalogenase"/>
    <property type="match status" value="1"/>
</dbReference>
<evidence type="ECO:0000313" key="1">
    <source>
        <dbReference type="EMBL" id="KRM73336.1"/>
    </source>
</evidence>
<dbReference type="STRING" id="33960.TY91_04585"/>
<proteinExistence type="predicted"/>
<protein>
    <submittedName>
        <fullName evidence="1">HAD superfamily hydrolase</fullName>
    </submittedName>
</protein>
<dbReference type="PROSITE" id="PS01228">
    <property type="entry name" value="COF_1"/>
    <property type="match status" value="1"/>
</dbReference>
<keyword evidence="1" id="KW-0378">Hydrolase</keyword>
<dbReference type="InterPro" id="IPR036412">
    <property type="entry name" value="HAD-like_sf"/>
</dbReference>
<dbReference type="GO" id="GO:0005829">
    <property type="term" value="C:cytosol"/>
    <property type="evidence" value="ECO:0007669"/>
    <property type="project" value="TreeGrafter"/>
</dbReference>
<dbReference type="SUPFAM" id="SSF56784">
    <property type="entry name" value="HAD-like"/>
    <property type="match status" value="1"/>
</dbReference>
<dbReference type="SFLD" id="SFLDG01140">
    <property type="entry name" value="C2.B:_Phosphomannomutase_and_P"/>
    <property type="match status" value="1"/>
</dbReference>
<comment type="caution">
    <text evidence="1">The sequence shown here is derived from an EMBL/GenBank/DDBJ whole genome shotgun (WGS) entry which is preliminary data.</text>
</comment>
<dbReference type="GO" id="GO:0000287">
    <property type="term" value="F:magnesium ion binding"/>
    <property type="evidence" value="ECO:0007669"/>
    <property type="project" value="TreeGrafter"/>
</dbReference>
<dbReference type="CDD" id="cd07516">
    <property type="entry name" value="HAD_Pase"/>
    <property type="match status" value="1"/>
</dbReference>
<organism evidence="1 2">
    <name type="scientific">Secundilactobacillus collinoides DSM 20515 = JCM 1123</name>
    <dbReference type="NCBI Taxonomy" id="1423733"/>
    <lineage>
        <taxon>Bacteria</taxon>
        <taxon>Bacillati</taxon>
        <taxon>Bacillota</taxon>
        <taxon>Bacilli</taxon>
        <taxon>Lactobacillales</taxon>
        <taxon>Lactobacillaceae</taxon>
        <taxon>Secundilactobacillus</taxon>
    </lineage>
</organism>
<dbReference type="InterPro" id="IPR006379">
    <property type="entry name" value="HAD-SF_hydro_IIB"/>
</dbReference>
<dbReference type="PANTHER" id="PTHR10000">
    <property type="entry name" value="PHOSPHOSERINE PHOSPHATASE"/>
    <property type="match status" value="1"/>
</dbReference>
<dbReference type="RefSeq" id="WP_056997513.1">
    <property type="nucleotide sequence ID" value="NZ_AYYR01000129.1"/>
</dbReference>
<reference evidence="1 2" key="1">
    <citation type="journal article" date="2015" name="Genome Announc.">
        <title>Expanding the biotechnology potential of lactobacilli through comparative genomics of 213 strains and associated genera.</title>
        <authorList>
            <person name="Sun Z."/>
            <person name="Harris H.M."/>
            <person name="McCann A."/>
            <person name="Guo C."/>
            <person name="Argimon S."/>
            <person name="Zhang W."/>
            <person name="Yang X."/>
            <person name="Jeffery I.B."/>
            <person name="Cooney J.C."/>
            <person name="Kagawa T.F."/>
            <person name="Liu W."/>
            <person name="Song Y."/>
            <person name="Salvetti E."/>
            <person name="Wrobel A."/>
            <person name="Rasinkangas P."/>
            <person name="Parkhill J."/>
            <person name="Rea M.C."/>
            <person name="O'Sullivan O."/>
            <person name="Ritari J."/>
            <person name="Douillard F.P."/>
            <person name="Paul Ross R."/>
            <person name="Yang R."/>
            <person name="Briner A.E."/>
            <person name="Felis G.E."/>
            <person name="de Vos W.M."/>
            <person name="Barrangou R."/>
            <person name="Klaenhammer T.R."/>
            <person name="Caufield P.W."/>
            <person name="Cui Y."/>
            <person name="Zhang H."/>
            <person name="O'Toole P.W."/>
        </authorList>
    </citation>
    <scope>NUCLEOTIDE SEQUENCE [LARGE SCALE GENOMIC DNA]</scope>
    <source>
        <strain evidence="1 2">DSM 20515</strain>
    </source>
</reference>
<gene>
    <name evidence="1" type="ORF">FC82_GL001531</name>
</gene>
<dbReference type="PROSITE" id="PS01229">
    <property type="entry name" value="COF_2"/>
    <property type="match status" value="1"/>
</dbReference>
<dbReference type="PANTHER" id="PTHR10000:SF8">
    <property type="entry name" value="HAD SUPERFAMILY HYDROLASE-LIKE, TYPE 3"/>
    <property type="match status" value="1"/>
</dbReference>
<dbReference type="NCBIfam" id="TIGR01484">
    <property type="entry name" value="HAD-SF-IIB"/>
    <property type="match status" value="1"/>
</dbReference>
<name>A0A0R2B1I0_SECCO</name>
<accession>A0A0R2B1I0</accession>
<dbReference type="Proteomes" id="UP000051845">
    <property type="component" value="Unassembled WGS sequence"/>
</dbReference>
<dbReference type="Pfam" id="PF08282">
    <property type="entry name" value="Hydrolase_3"/>
    <property type="match status" value="1"/>
</dbReference>
<dbReference type="Gene3D" id="3.30.1240.10">
    <property type="match status" value="1"/>
</dbReference>
<dbReference type="InterPro" id="IPR023214">
    <property type="entry name" value="HAD_sf"/>
</dbReference>
<dbReference type="GO" id="GO:0016791">
    <property type="term" value="F:phosphatase activity"/>
    <property type="evidence" value="ECO:0007669"/>
    <property type="project" value="TreeGrafter"/>
</dbReference>
<dbReference type="SFLD" id="SFLDG01144">
    <property type="entry name" value="C2.B.4:_PGP_Like"/>
    <property type="match status" value="1"/>
</dbReference>
<evidence type="ECO:0000313" key="2">
    <source>
        <dbReference type="Proteomes" id="UP000051845"/>
    </source>
</evidence>
<dbReference type="PATRIC" id="fig|1423733.4.peg.1607"/>